<evidence type="ECO:0000313" key="3">
    <source>
        <dbReference type="Proteomes" id="UP000501534"/>
    </source>
</evidence>
<keyword evidence="1" id="KW-1133">Transmembrane helix</keyword>
<accession>A0A6M4GZM5</accession>
<dbReference type="AlphaFoldDB" id="A0A6M4GZM5"/>
<sequence length="89" mass="9354">MNIALWVLAGAVIGWIGFTKIGWNDGRSLVISIVLGTIGGFFGGNILAPMFAAAGPPSSDFAMLPMVFAVVTALAFIVVADQSLKRWDL</sequence>
<dbReference type="Proteomes" id="UP000501534">
    <property type="component" value="Chromosome"/>
</dbReference>
<dbReference type="EMBL" id="CP053069">
    <property type="protein sequence ID" value="QJR11954.1"/>
    <property type="molecule type" value="Genomic_DNA"/>
</dbReference>
<reference evidence="2 3" key="1">
    <citation type="submission" date="2020-04" db="EMBL/GenBank/DDBJ databases">
        <title>Usitatibacter rugosus gen. nov., sp. nov. and Usitatibacter palustris sp. nov., novel members of Usitatibacteraceae fam. nov. within the order Nitrosomonadales isolated from soil.</title>
        <authorList>
            <person name="Huber K.J."/>
            <person name="Neumann-Schaal M."/>
            <person name="Geppert A."/>
            <person name="Luckner M."/>
            <person name="Wanner G."/>
            <person name="Overmann J."/>
        </authorList>
    </citation>
    <scope>NUCLEOTIDE SEQUENCE [LARGE SCALE GENOMIC DNA]</scope>
    <source>
        <strain evidence="2 3">0125_3</strain>
    </source>
</reference>
<evidence type="ECO:0000256" key="1">
    <source>
        <dbReference type="SAM" id="Phobius"/>
    </source>
</evidence>
<gene>
    <name evidence="2" type="ORF">DSM104443_03037</name>
</gene>
<proteinExistence type="predicted"/>
<name>A0A6M4GZM5_9PROT</name>
<keyword evidence="1" id="KW-0472">Membrane</keyword>
<keyword evidence="1" id="KW-0812">Transmembrane</keyword>
<dbReference type="RefSeq" id="WP_171093729.1">
    <property type="nucleotide sequence ID" value="NZ_CP053069.1"/>
</dbReference>
<feature type="transmembrane region" description="Helical" evidence="1">
    <location>
        <begin position="61"/>
        <end position="80"/>
    </location>
</feature>
<keyword evidence="3" id="KW-1185">Reference proteome</keyword>
<evidence type="ECO:0008006" key="4">
    <source>
        <dbReference type="Google" id="ProtNLM"/>
    </source>
</evidence>
<feature type="transmembrane region" description="Helical" evidence="1">
    <location>
        <begin position="29"/>
        <end position="54"/>
    </location>
</feature>
<protein>
    <recommendedName>
        <fullName evidence="4">Membrane protein YeaQ/YmgE (Transglycosylase-associated protein family)</fullName>
    </recommendedName>
</protein>
<evidence type="ECO:0000313" key="2">
    <source>
        <dbReference type="EMBL" id="QJR11954.1"/>
    </source>
</evidence>
<dbReference type="KEGG" id="uru:DSM104443_03037"/>
<organism evidence="2 3">
    <name type="scientific">Usitatibacter rugosus</name>
    <dbReference type="NCBI Taxonomy" id="2732067"/>
    <lineage>
        <taxon>Bacteria</taxon>
        <taxon>Pseudomonadati</taxon>
        <taxon>Pseudomonadota</taxon>
        <taxon>Betaproteobacteria</taxon>
        <taxon>Nitrosomonadales</taxon>
        <taxon>Usitatibacteraceae</taxon>
        <taxon>Usitatibacter</taxon>
    </lineage>
</organism>